<reference evidence="2" key="1">
    <citation type="submission" date="2020-11" db="EMBL/GenBank/DDBJ databases">
        <title>Whole-genome analyses of Nonomuraea sp. K274.</title>
        <authorList>
            <person name="Veyisoglu A."/>
        </authorList>
    </citation>
    <scope>NUCLEOTIDE SEQUENCE</scope>
    <source>
        <strain evidence="2">K274</strain>
    </source>
</reference>
<proteinExistence type="predicted"/>
<dbReference type="InterPro" id="IPR036086">
    <property type="entry name" value="ParB/Sulfiredoxin_sf"/>
</dbReference>
<dbReference type="EMBL" id="JADOGI010000336">
    <property type="protein sequence ID" value="MBF8193952.1"/>
    <property type="molecule type" value="Genomic_DNA"/>
</dbReference>
<keyword evidence="3" id="KW-1185">Reference proteome</keyword>
<name>A0A931AS40_9ACTN</name>
<feature type="region of interest" description="Disordered" evidence="1">
    <location>
        <begin position="1"/>
        <end position="24"/>
    </location>
</feature>
<gene>
    <name evidence="2" type="ORF">ITP53_51420</name>
</gene>
<evidence type="ECO:0000313" key="3">
    <source>
        <dbReference type="Proteomes" id="UP000605361"/>
    </source>
</evidence>
<accession>A0A931AS40</accession>
<feature type="compositionally biased region" description="Low complexity" evidence="1">
    <location>
        <begin position="11"/>
        <end position="24"/>
    </location>
</feature>
<dbReference type="SUPFAM" id="SSF110849">
    <property type="entry name" value="ParB/Sulfiredoxin"/>
    <property type="match status" value="1"/>
</dbReference>
<evidence type="ECO:0000256" key="1">
    <source>
        <dbReference type="SAM" id="MobiDB-lite"/>
    </source>
</evidence>
<comment type="caution">
    <text evidence="2">The sequence shown here is derived from an EMBL/GenBank/DDBJ whole genome shotgun (WGS) entry which is preliminary data.</text>
</comment>
<dbReference type="AlphaFoldDB" id="A0A931AS40"/>
<evidence type="ECO:0000313" key="2">
    <source>
        <dbReference type="EMBL" id="MBF8193952.1"/>
    </source>
</evidence>
<dbReference type="RefSeq" id="WP_195902798.1">
    <property type="nucleotide sequence ID" value="NZ_JADOGI010000336.1"/>
</dbReference>
<organism evidence="2 3">
    <name type="scientific">Nonomuraea cypriaca</name>
    <dbReference type="NCBI Taxonomy" id="1187855"/>
    <lineage>
        <taxon>Bacteria</taxon>
        <taxon>Bacillati</taxon>
        <taxon>Actinomycetota</taxon>
        <taxon>Actinomycetes</taxon>
        <taxon>Streptosporangiales</taxon>
        <taxon>Streptosporangiaceae</taxon>
        <taxon>Nonomuraea</taxon>
    </lineage>
</organism>
<sequence>MTRHDTATGDPTPAALESTTATELAPRRADSSRVEIFQMLGWRWDITAAKQITQGRVPEGRIVTEWWAGMLNLIVIDPEHAAVVDLSQPLIVATVPTGGMPIIDGWHRLCKALTIGVEELSAVVLTAEEERACRICGGEEPAEEDLADIENLDEDAEENMVEGDEENLVGSA</sequence>
<protein>
    <submittedName>
        <fullName evidence="2">ParB N-terminal domain-containing protein</fullName>
    </submittedName>
</protein>
<dbReference type="Proteomes" id="UP000605361">
    <property type="component" value="Unassembled WGS sequence"/>
</dbReference>